<protein>
    <submittedName>
        <fullName evidence="1">CoA ester lyase</fullName>
    </submittedName>
</protein>
<name>A0ACC6NZN3_9BURK</name>
<organism evidence="1 2">
    <name type="scientific">Amphibiibacter pelophylacis</name>
    <dbReference type="NCBI Taxonomy" id="1799477"/>
    <lineage>
        <taxon>Bacteria</taxon>
        <taxon>Pseudomonadati</taxon>
        <taxon>Pseudomonadota</taxon>
        <taxon>Betaproteobacteria</taxon>
        <taxon>Burkholderiales</taxon>
        <taxon>Sphaerotilaceae</taxon>
        <taxon>Amphibiibacter</taxon>
    </lineage>
</organism>
<keyword evidence="1" id="KW-0456">Lyase</keyword>
<proteinExistence type="predicted"/>
<dbReference type="Proteomes" id="UP001364695">
    <property type="component" value="Unassembled WGS sequence"/>
</dbReference>
<reference evidence="1" key="1">
    <citation type="submission" date="2023-10" db="EMBL/GenBank/DDBJ databases">
        <title>Amphibacter perezi, gen. nov., sp. nov. a novel taxa of the family Comamonadaceae, class Betaproteobacteria isolated from the skin microbiota of Pelophylax perezi from different populations.</title>
        <authorList>
            <person name="Costa S."/>
            <person name="Proenca D.N."/>
            <person name="Lopes I."/>
            <person name="Morais P.V."/>
        </authorList>
    </citation>
    <scope>NUCLEOTIDE SEQUENCE</scope>
    <source>
        <strain evidence="1">SL12-8</strain>
    </source>
</reference>
<comment type="caution">
    <text evidence="1">The sequence shown here is derived from an EMBL/GenBank/DDBJ whole genome shotgun (WGS) entry which is preliminary data.</text>
</comment>
<evidence type="ECO:0000313" key="2">
    <source>
        <dbReference type="Proteomes" id="UP001364695"/>
    </source>
</evidence>
<sequence length="273" mass="28576">MIPRTYLFVPGNRPGRFAKALSAGADRVVLDLEDAVAATDKAGARQQVADWLITLDPAEVSRLVVRINDAHSECHSQDLDWLKGRGLCAVMLSKCESVGQVQAVKACLAPGAEVLALVETAKGVLAAPELAASGAVSRLVFGSLDFMLDLDLPGPGSAVDMAAFSLVLVSRAGGLASPVAGVTAALHDEQVQSDWAHARSLGFGAKLCIHPMQVAAVHKALVPDADQLAWARRVVSAWQGQADAGALQVDGHMVDRPVLLRAQRILASSGQTQ</sequence>
<accession>A0ACC6NZN3</accession>
<dbReference type="EMBL" id="JAWDIE010000003">
    <property type="protein sequence ID" value="MEJ7137436.1"/>
    <property type="molecule type" value="Genomic_DNA"/>
</dbReference>
<gene>
    <name evidence="1" type="ORF">RV045_03190</name>
</gene>
<keyword evidence="2" id="KW-1185">Reference proteome</keyword>
<evidence type="ECO:0000313" key="1">
    <source>
        <dbReference type="EMBL" id="MEJ7137436.1"/>
    </source>
</evidence>